<feature type="domain" description="ABC transporter" evidence="10">
    <location>
        <begin position="318"/>
        <end position="536"/>
    </location>
</feature>
<keyword evidence="6 9" id="KW-0067">ATP-binding</keyword>
<dbReference type="PROSITE" id="PS00211">
    <property type="entry name" value="ABC_TRANSPORTER_1"/>
    <property type="match status" value="2"/>
</dbReference>
<sequence length="631" mass="70101">MPLLRATQLQHSIGQQIVLDNAELQLEAGDRVCLLGRNGCGKSTLLRIVEGSAAVDAGEVWRQPGVKIARMEQTLDFASPEETIYDVVADGLAGLGKVLRRYHELINGEMGDAELKELEHLQREIETNDGWSFQQRIDNILSRLELDADATVCSLSGGWRRRVALARALVCDPDILLLDEPTNHLDLDGILWLEQCVMSFQGCVLFVTHDRALIEKLATRIVELDRGILTNYDTNYTRYLELREHALEIEAEHNALFDKRLAQEEVWIRQGIKARRTRNEGRVRALERMRSERSKRRVQSGSANLSVNQADRTGKVVAELTDVSFSVPGKVLVDNLSLLVCRGDKLALIGPNGAGKTTLLRLILGELEAQSGTVKAGTNLQIAYFDQLRDRLDESQRVVDIVGQGRDAVTINGKDRHIMSYLGDFLFSPERARSHFGVLSGGERARVQLACLFSQPANVLVMDEPTNDLDMETLELLESLLVDFSGTVLLVSHDRSFVDSVASSCLLFEGQGVISEHIGGYSEVSAYMSRRIAQQKAAPALQQKVAESQPAAVVKAATKSRKLSYKDQRELDNLLSKIEKLEKSLEELGEKTGNAEFYQQDPATIAEVLDKIASTQAELDGAMERWLDLAE</sequence>
<dbReference type="Pfam" id="PF00005">
    <property type="entry name" value="ABC_tran"/>
    <property type="match status" value="2"/>
</dbReference>
<evidence type="ECO:0000256" key="7">
    <source>
        <dbReference type="ARBA" id="ARBA00023125"/>
    </source>
</evidence>
<evidence type="ECO:0000256" key="2">
    <source>
        <dbReference type="ARBA" id="ARBA00022737"/>
    </source>
</evidence>
<protein>
    <recommendedName>
        <fullName evidence="9">ATP-binding protein Uup</fullName>
        <ecNumber evidence="9">3.6.1.-</ecNumber>
    </recommendedName>
</protein>
<evidence type="ECO:0000256" key="5">
    <source>
        <dbReference type="ARBA" id="ARBA00022801"/>
    </source>
</evidence>
<dbReference type="SMART" id="SM00382">
    <property type="entry name" value="AAA"/>
    <property type="match status" value="2"/>
</dbReference>
<dbReference type="Pfam" id="PF12848">
    <property type="entry name" value="ABC_tran_Xtn"/>
    <property type="match status" value="1"/>
</dbReference>
<evidence type="ECO:0000256" key="4">
    <source>
        <dbReference type="ARBA" id="ARBA00022763"/>
    </source>
</evidence>
<feature type="coiled-coil region" evidence="9">
    <location>
        <begin position="571"/>
        <end position="625"/>
    </location>
</feature>
<comment type="caution">
    <text evidence="11">The sequence shown here is derived from an EMBL/GenBank/DDBJ whole genome shotgun (WGS) entry which is preliminary data.</text>
</comment>
<dbReference type="InterPro" id="IPR027417">
    <property type="entry name" value="P-loop_NTPase"/>
</dbReference>
<dbReference type="InterPro" id="IPR017871">
    <property type="entry name" value="ABC_transporter-like_CS"/>
</dbReference>
<comment type="subcellular location">
    <subcellularLocation>
        <location evidence="9">Cytoplasm</location>
    </subcellularLocation>
    <text evidence="9">Associates with ribosomes.</text>
</comment>
<evidence type="ECO:0000313" key="12">
    <source>
        <dbReference type="Proteomes" id="UP001500392"/>
    </source>
</evidence>
<keyword evidence="5 9" id="KW-0378">Hydrolase</keyword>
<dbReference type="RefSeq" id="WP_344932641.1">
    <property type="nucleotide sequence ID" value="NZ_BAABDM010000001.1"/>
</dbReference>
<organism evidence="11 12">
    <name type="scientific">Zhongshania borealis</name>
    <dbReference type="NCBI Taxonomy" id="889488"/>
    <lineage>
        <taxon>Bacteria</taxon>
        <taxon>Pseudomonadati</taxon>
        <taxon>Pseudomonadota</taxon>
        <taxon>Gammaproteobacteria</taxon>
        <taxon>Cellvibrionales</taxon>
        <taxon>Spongiibacteraceae</taxon>
        <taxon>Zhongshania</taxon>
    </lineage>
</organism>
<feature type="binding site" evidence="9">
    <location>
        <begin position="36"/>
        <end position="43"/>
    </location>
    <ligand>
        <name>ATP</name>
        <dbReference type="ChEBI" id="CHEBI:30616"/>
        <label>1</label>
    </ligand>
</feature>
<evidence type="ECO:0000256" key="8">
    <source>
        <dbReference type="ARBA" id="ARBA00023204"/>
    </source>
</evidence>
<keyword evidence="12" id="KW-1185">Reference proteome</keyword>
<dbReference type="Gene3D" id="1.10.287.380">
    <property type="entry name" value="Valyl-tRNA synthetase, C-terminal domain"/>
    <property type="match status" value="1"/>
</dbReference>
<evidence type="ECO:0000256" key="1">
    <source>
        <dbReference type="ARBA" id="ARBA00022490"/>
    </source>
</evidence>
<dbReference type="PANTHER" id="PTHR42855">
    <property type="entry name" value="ABC TRANSPORTER ATP-BINDING SUBUNIT"/>
    <property type="match status" value="1"/>
</dbReference>
<keyword evidence="7 9" id="KW-0238">DNA-binding</keyword>
<comment type="similarity">
    <text evidence="9">Belongs to the ABC transporter superfamily. ABCF family. Uup subfamily.</text>
</comment>
<dbReference type="Pfam" id="PF16326">
    <property type="entry name" value="ABC_tran_CTD"/>
    <property type="match status" value="1"/>
</dbReference>
<dbReference type="EMBL" id="BAABDM010000001">
    <property type="protein sequence ID" value="GAA4087896.1"/>
    <property type="molecule type" value="Genomic_DNA"/>
</dbReference>
<dbReference type="PANTHER" id="PTHR42855:SF1">
    <property type="entry name" value="ABC TRANSPORTER DOMAIN-CONTAINING PROTEIN"/>
    <property type="match status" value="1"/>
</dbReference>
<keyword evidence="4 9" id="KW-0227">DNA damage</keyword>
<dbReference type="InterPro" id="IPR037118">
    <property type="entry name" value="Val-tRNA_synth_C_sf"/>
</dbReference>
<proteinExistence type="inferred from homology"/>
<evidence type="ECO:0000313" key="11">
    <source>
        <dbReference type="EMBL" id="GAA4087896.1"/>
    </source>
</evidence>
<feature type="binding site" evidence="9">
    <location>
        <begin position="350"/>
        <end position="357"/>
    </location>
    <ligand>
        <name>ATP</name>
        <dbReference type="ChEBI" id="CHEBI:30616"/>
        <label>2</label>
    </ligand>
</feature>
<dbReference type="InterPro" id="IPR051309">
    <property type="entry name" value="ABCF_ATPase"/>
</dbReference>
<dbReference type="InterPro" id="IPR043686">
    <property type="entry name" value="Uup"/>
</dbReference>
<dbReference type="CDD" id="cd03221">
    <property type="entry name" value="ABCF_EF-3"/>
    <property type="match status" value="2"/>
</dbReference>
<dbReference type="InterPro" id="IPR032524">
    <property type="entry name" value="ABC_tran_C"/>
</dbReference>
<keyword evidence="3 9" id="KW-0547">Nucleotide-binding</keyword>
<keyword evidence="8 9" id="KW-0234">DNA repair</keyword>
<name>A0ABP7WFB2_9GAMM</name>
<dbReference type="PROSITE" id="PS50893">
    <property type="entry name" value="ABC_TRANSPORTER_2"/>
    <property type="match status" value="2"/>
</dbReference>
<dbReference type="Proteomes" id="UP001500392">
    <property type="component" value="Unassembled WGS sequence"/>
</dbReference>
<keyword evidence="2 9" id="KW-0677">Repeat</keyword>
<reference evidence="12" key="1">
    <citation type="journal article" date="2019" name="Int. J. Syst. Evol. Microbiol.">
        <title>The Global Catalogue of Microorganisms (GCM) 10K type strain sequencing project: providing services to taxonomists for standard genome sequencing and annotation.</title>
        <authorList>
            <consortium name="The Broad Institute Genomics Platform"/>
            <consortium name="The Broad Institute Genome Sequencing Center for Infectious Disease"/>
            <person name="Wu L."/>
            <person name="Ma J."/>
        </authorList>
    </citation>
    <scope>NUCLEOTIDE SEQUENCE [LARGE SCALE GENOMIC DNA]</scope>
    <source>
        <strain evidence="12">JCM 17304</strain>
    </source>
</reference>
<evidence type="ECO:0000256" key="9">
    <source>
        <dbReference type="HAMAP-Rule" id="MF_00848"/>
    </source>
</evidence>
<evidence type="ECO:0000256" key="3">
    <source>
        <dbReference type="ARBA" id="ARBA00022741"/>
    </source>
</evidence>
<keyword evidence="9" id="KW-0175">Coiled coil</keyword>
<accession>A0ABP7WFB2</accession>
<keyword evidence="1 9" id="KW-0963">Cytoplasm</keyword>
<dbReference type="InterPro" id="IPR032781">
    <property type="entry name" value="ABC_tran_Xtn"/>
</dbReference>
<dbReference type="GO" id="GO:0005524">
    <property type="term" value="F:ATP binding"/>
    <property type="evidence" value="ECO:0007669"/>
    <property type="project" value="UniProtKB-KW"/>
</dbReference>
<gene>
    <name evidence="9" type="primary">uup</name>
    <name evidence="11" type="ORF">GCM10022414_08370</name>
</gene>
<dbReference type="Gene3D" id="3.40.50.300">
    <property type="entry name" value="P-loop containing nucleotide triphosphate hydrolases"/>
    <property type="match status" value="2"/>
</dbReference>
<feature type="domain" description="ABC transporter" evidence="10">
    <location>
        <begin position="4"/>
        <end position="251"/>
    </location>
</feature>
<comment type="catalytic activity">
    <reaction evidence="9">
        <text>ATP + H2O = ADP + phosphate + H(+)</text>
        <dbReference type="Rhea" id="RHEA:13065"/>
        <dbReference type="ChEBI" id="CHEBI:15377"/>
        <dbReference type="ChEBI" id="CHEBI:15378"/>
        <dbReference type="ChEBI" id="CHEBI:30616"/>
        <dbReference type="ChEBI" id="CHEBI:43474"/>
        <dbReference type="ChEBI" id="CHEBI:456216"/>
    </reaction>
</comment>
<dbReference type="EC" id="3.6.1.-" evidence="9"/>
<dbReference type="InterPro" id="IPR003593">
    <property type="entry name" value="AAA+_ATPase"/>
</dbReference>
<dbReference type="HAMAP" id="MF_00848">
    <property type="entry name" value="Uup"/>
    <property type="match status" value="1"/>
</dbReference>
<comment type="function">
    <text evidence="9">Probably plays a role in ribosome assembly or function. May be involved in resolution of branched DNA intermediates that result from template switching in postreplication gaps. Binds DNA and has ATPase activity.</text>
</comment>
<evidence type="ECO:0000256" key="6">
    <source>
        <dbReference type="ARBA" id="ARBA00022840"/>
    </source>
</evidence>
<dbReference type="InterPro" id="IPR003439">
    <property type="entry name" value="ABC_transporter-like_ATP-bd"/>
</dbReference>
<evidence type="ECO:0000259" key="10">
    <source>
        <dbReference type="PROSITE" id="PS50893"/>
    </source>
</evidence>
<dbReference type="SUPFAM" id="SSF52540">
    <property type="entry name" value="P-loop containing nucleoside triphosphate hydrolases"/>
    <property type="match status" value="2"/>
</dbReference>